<reference evidence="1 2" key="1">
    <citation type="journal article" date="2024" name="G3 (Bethesda)">
        <title>Genome assembly of Hibiscus sabdariffa L. provides insights into metabolisms of medicinal natural products.</title>
        <authorList>
            <person name="Kim T."/>
        </authorList>
    </citation>
    <scope>NUCLEOTIDE SEQUENCE [LARGE SCALE GENOMIC DNA]</scope>
    <source>
        <strain evidence="1">TK-2024</strain>
        <tissue evidence="1">Old leaves</tissue>
    </source>
</reference>
<evidence type="ECO:0000313" key="1">
    <source>
        <dbReference type="EMBL" id="KAK9019240.1"/>
    </source>
</evidence>
<gene>
    <name evidence="1" type="ORF">V6N11_053766</name>
</gene>
<name>A0ABR2S1X6_9ROSI</name>
<evidence type="ECO:0000313" key="2">
    <source>
        <dbReference type="Proteomes" id="UP001396334"/>
    </source>
</evidence>
<organism evidence="1 2">
    <name type="scientific">Hibiscus sabdariffa</name>
    <name type="common">roselle</name>
    <dbReference type="NCBI Taxonomy" id="183260"/>
    <lineage>
        <taxon>Eukaryota</taxon>
        <taxon>Viridiplantae</taxon>
        <taxon>Streptophyta</taxon>
        <taxon>Embryophyta</taxon>
        <taxon>Tracheophyta</taxon>
        <taxon>Spermatophyta</taxon>
        <taxon>Magnoliopsida</taxon>
        <taxon>eudicotyledons</taxon>
        <taxon>Gunneridae</taxon>
        <taxon>Pentapetalae</taxon>
        <taxon>rosids</taxon>
        <taxon>malvids</taxon>
        <taxon>Malvales</taxon>
        <taxon>Malvaceae</taxon>
        <taxon>Malvoideae</taxon>
        <taxon>Hibiscus</taxon>
    </lineage>
</organism>
<sequence>MHRLSKQYLAINQMMDCVVLREFHRYHGLDLVFDPSKCPSWSLIQSAMLPKFIFMNISKAILIESVVSATCLQTLPLISGESYSFLLTAQDWQVLVALASHAGAAAAATILVELAEKLNTAAQIL</sequence>
<comment type="caution">
    <text evidence="1">The sequence shown here is derived from an EMBL/GenBank/DDBJ whole genome shotgun (WGS) entry which is preliminary data.</text>
</comment>
<proteinExistence type="predicted"/>
<dbReference type="EMBL" id="JBBPBN010000017">
    <property type="protein sequence ID" value="KAK9019240.1"/>
    <property type="molecule type" value="Genomic_DNA"/>
</dbReference>
<dbReference type="Proteomes" id="UP001396334">
    <property type="component" value="Unassembled WGS sequence"/>
</dbReference>
<protein>
    <submittedName>
        <fullName evidence="1">Uncharacterized protein</fullName>
    </submittedName>
</protein>
<accession>A0ABR2S1X6</accession>
<keyword evidence="2" id="KW-1185">Reference proteome</keyword>